<dbReference type="InterPro" id="IPR002797">
    <property type="entry name" value="Polysacc_synth"/>
</dbReference>
<evidence type="ECO:0000256" key="4">
    <source>
        <dbReference type="ARBA" id="ARBA00022989"/>
    </source>
</evidence>
<dbReference type="PANTHER" id="PTHR30250">
    <property type="entry name" value="PST FAMILY PREDICTED COLANIC ACID TRANSPORTER"/>
    <property type="match status" value="1"/>
</dbReference>
<evidence type="ECO:0000256" key="1">
    <source>
        <dbReference type="ARBA" id="ARBA00004651"/>
    </source>
</evidence>
<dbReference type="RefSeq" id="WP_022791854.1">
    <property type="nucleotide sequence ID" value="NZ_ATUU01000004.1"/>
</dbReference>
<dbReference type="CDD" id="cd13124">
    <property type="entry name" value="MATE_SpoVB_like"/>
    <property type="match status" value="1"/>
</dbReference>
<dbReference type="EMBL" id="JQAX01000004">
    <property type="protein sequence ID" value="KRN31204.1"/>
    <property type="molecule type" value="Genomic_DNA"/>
</dbReference>
<evidence type="ECO:0000256" key="6">
    <source>
        <dbReference type="SAM" id="MobiDB-lite"/>
    </source>
</evidence>
<dbReference type="PANTHER" id="PTHR30250:SF21">
    <property type="entry name" value="LIPID II FLIPPASE MURJ"/>
    <property type="match status" value="1"/>
</dbReference>
<accession>A0A0R2G2R5</accession>
<feature type="compositionally biased region" description="Polar residues" evidence="6">
    <location>
        <begin position="45"/>
        <end position="56"/>
    </location>
</feature>
<protein>
    <submittedName>
        <fullName evidence="8">Polysaccharide biosynthesis protein</fullName>
    </submittedName>
</protein>
<feature type="transmembrane region" description="Helical" evidence="7">
    <location>
        <begin position="306"/>
        <end position="322"/>
    </location>
</feature>
<feature type="transmembrane region" description="Helical" evidence="7">
    <location>
        <begin position="545"/>
        <end position="568"/>
    </location>
</feature>
<dbReference type="InterPro" id="IPR024923">
    <property type="entry name" value="PG_synth_SpoVB"/>
</dbReference>
<dbReference type="Proteomes" id="UP000051296">
    <property type="component" value="Unassembled WGS sequence"/>
</dbReference>
<comment type="subcellular location">
    <subcellularLocation>
        <location evidence="1">Cell membrane</location>
        <topology evidence="1">Multi-pass membrane protein</topology>
    </subcellularLocation>
</comment>
<reference evidence="8 9" key="1">
    <citation type="journal article" date="2015" name="Genome Announc.">
        <title>Expanding the biotechnology potential of lactobacilli through comparative genomics of 213 strains and associated genera.</title>
        <authorList>
            <person name="Sun Z."/>
            <person name="Harris H.M."/>
            <person name="McCann A."/>
            <person name="Guo C."/>
            <person name="Argimon S."/>
            <person name="Zhang W."/>
            <person name="Yang X."/>
            <person name="Jeffery I.B."/>
            <person name="Cooney J.C."/>
            <person name="Kagawa T.F."/>
            <person name="Liu W."/>
            <person name="Song Y."/>
            <person name="Salvetti E."/>
            <person name="Wrobel A."/>
            <person name="Rasinkangas P."/>
            <person name="Parkhill J."/>
            <person name="Rea M.C."/>
            <person name="O'Sullivan O."/>
            <person name="Ritari J."/>
            <person name="Douillard F.P."/>
            <person name="Paul Ross R."/>
            <person name="Yang R."/>
            <person name="Briner A.E."/>
            <person name="Felis G.E."/>
            <person name="de Vos W.M."/>
            <person name="Barrangou R."/>
            <person name="Klaenhammer T.R."/>
            <person name="Caufield P.W."/>
            <person name="Cui Y."/>
            <person name="Zhang H."/>
            <person name="O'Toole P.W."/>
        </authorList>
    </citation>
    <scope>NUCLEOTIDE SEQUENCE [LARGE SCALE GENOMIC DNA]</scope>
    <source>
        <strain evidence="8 9">DSM 20190</strain>
    </source>
</reference>
<dbReference type="GO" id="GO:0005886">
    <property type="term" value="C:plasma membrane"/>
    <property type="evidence" value="ECO:0007669"/>
    <property type="project" value="UniProtKB-SubCell"/>
</dbReference>
<keyword evidence="3 7" id="KW-0812">Transmembrane</keyword>
<feature type="transmembrane region" description="Helical" evidence="7">
    <location>
        <begin position="377"/>
        <end position="396"/>
    </location>
</feature>
<dbReference type="AlphaFoldDB" id="A0A0R2G2R5"/>
<feature type="region of interest" description="Disordered" evidence="6">
    <location>
        <begin position="45"/>
        <end position="98"/>
    </location>
</feature>
<dbReference type="FunCoup" id="A0A0R2G2R5">
    <property type="interactions" value="109"/>
</dbReference>
<feature type="transmembrane region" description="Helical" evidence="7">
    <location>
        <begin position="402"/>
        <end position="422"/>
    </location>
</feature>
<feature type="compositionally biased region" description="Basic and acidic residues" evidence="6">
    <location>
        <begin position="1"/>
        <end position="16"/>
    </location>
</feature>
<feature type="transmembrane region" description="Helical" evidence="7">
    <location>
        <begin position="334"/>
        <end position="356"/>
    </location>
</feature>
<keyword evidence="9" id="KW-1185">Reference proteome</keyword>
<evidence type="ECO:0000256" key="7">
    <source>
        <dbReference type="SAM" id="Phobius"/>
    </source>
</evidence>
<evidence type="ECO:0000256" key="3">
    <source>
        <dbReference type="ARBA" id="ARBA00022692"/>
    </source>
</evidence>
<keyword evidence="5 7" id="KW-0472">Membrane</keyword>
<gene>
    <name evidence="8" type="ORF">IV68_GL001084</name>
</gene>
<dbReference type="InParanoid" id="A0A0R2G2R5"/>
<feature type="transmembrane region" description="Helical" evidence="7">
    <location>
        <begin position="264"/>
        <end position="285"/>
    </location>
</feature>
<dbReference type="Pfam" id="PF01943">
    <property type="entry name" value="Polysacc_synt"/>
    <property type="match status" value="1"/>
</dbReference>
<feature type="transmembrane region" description="Helical" evidence="7">
    <location>
        <begin position="607"/>
        <end position="624"/>
    </location>
</feature>
<keyword evidence="2" id="KW-1003">Cell membrane</keyword>
<feature type="transmembrane region" description="Helical" evidence="7">
    <location>
        <begin position="674"/>
        <end position="695"/>
    </location>
</feature>
<organism evidence="8 9">
    <name type="scientific">Weissella halotolerans DSM 20190</name>
    <dbReference type="NCBI Taxonomy" id="1123500"/>
    <lineage>
        <taxon>Bacteria</taxon>
        <taxon>Bacillati</taxon>
        <taxon>Bacillota</taxon>
        <taxon>Bacilli</taxon>
        <taxon>Lactobacillales</taxon>
        <taxon>Lactobacillaceae</taxon>
        <taxon>Weissella</taxon>
    </lineage>
</organism>
<evidence type="ECO:0000256" key="2">
    <source>
        <dbReference type="ARBA" id="ARBA00022475"/>
    </source>
</evidence>
<feature type="region of interest" description="Disordered" evidence="6">
    <location>
        <begin position="1"/>
        <end position="21"/>
    </location>
</feature>
<feature type="transmembrane region" description="Helical" evidence="7">
    <location>
        <begin position="455"/>
        <end position="476"/>
    </location>
</feature>
<dbReference type="OrthoDB" id="9775950at2"/>
<dbReference type="InterPro" id="IPR050833">
    <property type="entry name" value="Poly_Biosynth_Transport"/>
</dbReference>
<keyword evidence="4 7" id="KW-1133">Transmembrane helix</keyword>
<dbReference type="eggNOG" id="COG2244">
    <property type="taxonomic scope" value="Bacteria"/>
</dbReference>
<name>A0A0R2G2R5_9LACO</name>
<evidence type="ECO:0000313" key="9">
    <source>
        <dbReference type="Proteomes" id="UP000051296"/>
    </source>
</evidence>
<feature type="transmembrane region" description="Helical" evidence="7">
    <location>
        <begin position="504"/>
        <end position="524"/>
    </location>
</feature>
<comment type="caution">
    <text evidence="8">The sequence shown here is derived from an EMBL/GenBank/DDBJ whole genome shotgun (WGS) entry which is preliminary data.</text>
</comment>
<feature type="compositionally biased region" description="Polar residues" evidence="6">
    <location>
        <begin position="83"/>
        <end position="98"/>
    </location>
</feature>
<dbReference type="STRING" id="1123500.GCA_000420365_01136"/>
<feature type="transmembrane region" description="Helical" evidence="7">
    <location>
        <begin position="630"/>
        <end position="653"/>
    </location>
</feature>
<proteinExistence type="predicted"/>
<evidence type="ECO:0000313" key="8">
    <source>
        <dbReference type="EMBL" id="KRN31204.1"/>
    </source>
</evidence>
<feature type="transmembrane region" description="Helical" evidence="7">
    <location>
        <begin position="701"/>
        <end position="723"/>
    </location>
</feature>
<evidence type="ECO:0000256" key="5">
    <source>
        <dbReference type="ARBA" id="ARBA00023136"/>
    </source>
</evidence>
<dbReference type="PATRIC" id="fig|1123500.6.peg.1085"/>
<feature type="transmembrane region" description="Helical" evidence="7">
    <location>
        <begin position="223"/>
        <end position="244"/>
    </location>
</feature>
<feature type="transmembrane region" description="Helical" evidence="7">
    <location>
        <begin position="580"/>
        <end position="600"/>
    </location>
</feature>
<sequence length="745" mass="81167">MADDKQSPRNGEDQGPFRENLTYDELTALMNKELTLDEILAARKQNQTGNQMTSKSVVAEQLEPHQVSPASVAPVTDPGLKENQPNSRQEQAQPVNNQPREHTLEIHEVADPFLAGKADQAEAQTSQKQVSNFSAKLTPSFDKEGQMAEPKMTAPQPPTYVAGSDFLDQTAGLGATSVINLSQLHKETSGETVDPVTGDEVVAQPDELTNNADSTKMLRGSMWMTLGSLASRLLGALYIIPWVAMIGNVYYNQANSLYAQGYQIYSVALMIATAGLPNVLARLVAEYSAKHEFNRVQQVFYQSLKLGGVMGLLAAAVLYLFAGPLSQGDPNVVLVIRSLSAAVLVIPVLGMLRGYLQGYEFMGTSALSQFIEQIVRVAYMLGMTYWIMVAGHGTWVDATVQSTFAAFWGALAGIAVLVVALIKKRTFFKKEQATARAVPLINTNNLLLKMARQSVPVILAGSAISLLQVMDQYTFFNIMRTFTHFTANAVTDMYSQFAFNSNKLTMLVVSLAVGMAETALPMLARARSLGNRQIISDQITYALKLLSAVMIPAALGMAAIAKPLYLLFYNTNDLHNGVLVLQFASFTSVALGAYMVVLALYQGLGQLAYTLRVLVIILGAKLILQVPLTIIFVGMGPLLATTIAFAIGLYLAIKHLTSQYDINWLPFNYALMTILLWSLVMYAVVTPITGTLSIFMPQTKWAQLLIILIAGGIGVVIYGLAILKTQVGTDIFGDRFKKLVDKLPF</sequence>